<dbReference type="AlphaFoldDB" id="A0AAN7W8B2"/>
<dbReference type="Gene3D" id="1.25.40.10">
    <property type="entry name" value="Tetratricopeptide repeat domain"/>
    <property type="match status" value="1"/>
</dbReference>
<evidence type="ECO:0000313" key="2">
    <source>
        <dbReference type="Proteomes" id="UP001310594"/>
    </source>
</evidence>
<accession>A0AAN7W8B2</accession>
<dbReference type="Proteomes" id="UP001310594">
    <property type="component" value="Unassembled WGS sequence"/>
</dbReference>
<dbReference type="InterPro" id="IPR011990">
    <property type="entry name" value="TPR-like_helical_dom_sf"/>
</dbReference>
<proteinExistence type="predicted"/>
<sequence>MSERYLRMDYMVSAIHDMTSGDAATARQEPKFPWDCDVPQAAFWDDIEYNLARDFLQCYTEPELSQMTFDEGLSQKEKLEHLREILKISIKTQNPSGDPASLPEDEHKKWRKLKFASGSISKALGDTNAFTATMHELYEVDLNGGKDMSALYNLSILLEEAGEYVEAETSAREVLPWLQTHATLGHDSPQALGCMRMLVNCSWKQKKYEEADEWIEKCRAMIANMTQGPMKKYVNEEEVELADVVDRLKAWRAEQER</sequence>
<comment type="caution">
    <text evidence="1">The sequence shown here is derived from an EMBL/GenBank/DDBJ whole genome shotgun (WGS) entry which is preliminary data.</text>
</comment>
<gene>
    <name evidence="1" type="ORF">LTR97_006692</name>
</gene>
<organism evidence="1 2">
    <name type="scientific">Elasticomyces elasticus</name>
    <dbReference type="NCBI Taxonomy" id="574655"/>
    <lineage>
        <taxon>Eukaryota</taxon>
        <taxon>Fungi</taxon>
        <taxon>Dikarya</taxon>
        <taxon>Ascomycota</taxon>
        <taxon>Pezizomycotina</taxon>
        <taxon>Dothideomycetes</taxon>
        <taxon>Dothideomycetidae</taxon>
        <taxon>Mycosphaerellales</taxon>
        <taxon>Teratosphaeriaceae</taxon>
        <taxon>Elasticomyces</taxon>
    </lineage>
</organism>
<reference evidence="1" key="1">
    <citation type="submission" date="2023-08" db="EMBL/GenBank/DDBJ databases">
        <title>Black Yeasts Isolated from many extreme environments.</title>
        <authorList>
            <person name="Coleine C."/>
            <person name="Stajich J.E."/>
            <person name="Selbmann L."/>
        </authorList>
    </citation>
    <scope>NUCLEOTIDE SEQUENCE</scope>
    <source>
        <strain evidence="1">CCFEE 5810</strain>
    </source>
</reference>
<name>A0AAN7W8B2_9PEZI</name>
<dbReference type="SUPFAM" id="SSF48452">
    <property type="entry name" value="TPR-like"/>
    <property type="match status" value="1"/>
</dbReference>
<protein>
    <submittedName>
        <fullName evidence="1">Uncharacterized protein</fullName>
    </submittedName>
</protein>
<dbReference type="EMBL" id="JAVRQU010000009">
    <property type="protein sequence ID" value="KAK5699043.1"/>
    <property type="molecule type" value="Genomic_DNA"/>
</dbReference>
<evidence type="ECO:0000313" key="1">
    <source>
        <dbReference type="EMBL" id="KAK5699043.1"/>
    </source>
</evidence>